<keyword evidence="8" id="KW-1185">Reference proteome</keyword>
<organism evidence="7 8">
    <name type="scientific">Brooklawnia cerclae</name>
    <dbReference type="NCBI Taxonomy" id="349934"/>
    <lineage>
        <taxon>Bacteria</taxon>
        <taxon>Bacillati</taxon>
        <taxon>Actinomycetota</taxon>
        <taxon>Actinomycetes</taxon>
        <taxon>Propionibacteriales</taxon>
        <taxon>Propionibacteriaceae</taxon>
        <taxon>Brooklawnia</taxon>
    </lineage>
</organism>
<evidence type="ECO:0000256" key="4">
    <source>
        <dbReference type="RuleBase" id="RU362068"/>
    </source>
</evidence>
<evidence type="ECO:0000259" key="6">
    <source>
        <dbReference type="Pfam" id="PF08546"/>
    </source>
</evidence>
<dbReference type="InterPro" id="IPR013332">
    <property type="entry name" value="KPR_N"/>
</dbReference>
<dbReference type="Gene3D" id="3.40.50.720">
    <property type="entry name" value="NAD(P)-binding Rossmann-like Domain"/>
    <property type="match status" value="1"/>
</dbReference>
<dbReference type="Pfam" id="PF08546">
    <property type="entry name" value="ApbA_C"/>
    <property type="match status" value="1"/>
</dbReference>
<keyword evidence="4" id="KW-0566">Pantothenate biosynthesis</keyword>
<dbReference type="RefSeq" id="WP_167168614.1">
    <property type="nucleotide sequence ID" value="NZ_BAAAOO010000007.1"/>
</dbReference>
<evidence type="ECO:0000259" key="5">
    <source>
        <dbReference type="Pfam" id="PF02558"/>
    </source>
</evidence>
<dbReference type="Proteomes" id="UP000749311">
    <property type="component" value="Unassembled WGS sequence"/>
</dbReference>
<dbReference type="NCBIfam" id="NF005091">
    <property type="entry name" value="PRK06522.2-2"/>
    <property type="match status" value="1"/>
</dbReference>
<comment type="function">
    <text evidence="4">Catalyzes the NADPH-dependent reduction of ketopantoate into pantoic acid.</text>
</comment>
<dbReference type="InterPro" id="IPR008927">
    <property type="entry name" value="6-PGluconate_DH-like_C_sf"/>
</dbReference>
<keyword evidence="3 4" id="KW-0560">Oxidoreductase</keyword>
<protein>
    <recommendedName>
        <fullName evidence="4">2-dehydropantoate 2-reductase</fullName>
        <ecNumber evidence="4">1.1.1.169</ecNumber>
    </recommendedName>
    <alternativeName>
        <fullName evidence="4">Ketopantoate reductase</fullName>
    </alternativeName>
</protein>
<dbReference type="InterPro" id="IPR013328">
    <property type="entry name" value="6PGD_dom2"/>
</dbReference>
<dbReference type="PANTHER" id="PTHR21708:SF26">
    <property type="entry name" value="2-DEHYDROPANTOATE 2-REDUCTASE"/>
    <property type="match status" value="1"/>
</dbReference>
<proteinExistence type="inferred from homology"/>
<dbReference type="InterPro" id="IPR051402">
    <property type="entry name" value="KPR-Related"/>
</dbReference>
<evidence type="ECO:0000313" key="7">
    <source>
        <dbReference type="EMBL" id="NIH58005.1"/>
    </source>
</evidence>
<gene>
    <name evidence="7" type="ORF">FB473_002650</name>
</gene>
<accession>A0ABX0SLT5</accession>
<reference evidence="7 8" key="1">
    <citation type="submission" date="2020-02" db="EMBL/GenBank/DDBJ databases">
        <title>Sequencing the genomes of 1000 actinobacteria strains.</title>
        <authorList>
            <person name="Klenk H.-P."/>
        </authorList>
    </citation>
    <scope>NUCLEOTIDE SEQUENCE [LARGE SCALE GENOMIC DNA]</scope>
    <source>
        <strain evidence="7 8">DSM 19609</strain>
    </source>
</reference>
<dbReference type="EC" id="1.1.1.169" evidence="4"/>
<dbReference type="InterPro" id="IPR036291">
    <property type="entry name" value="NAD(P)-bd_dom_sf"/>
</dbReference>
<dbReference type="InterPro" id="IPR003710">
    <property type="entry name" value="ApbA"/>
</dbReference>
<dbReference type="NCBIfam" id="TIGR00745">
    <property type="entry name" value="apbA_panE"/>
    <property type="match status" value="1"/>
</dbReference>
<dbReference type="Gene3D" id="1.10.1040.10">
    <property type="entry name" value="N-(1-d-carboxylethyl)-l-norvaline Dehydrogenase, domain 2"/>
    <property type="match status" value="1"/>
</dbReference>
<comment type="caution">
    <text evidence="7">The sequence shown here is derived from an EMBL/GenBank/DDBJ whole genome shotgun (WGS) entry which is preliminary data.</text>
</comment>
<comment type="catalytic activity">
    <reaction evidence="4">
        <text>(R)-pantoate + NADP(+) = 2-dehydropantoate + NADPH + H(+)</text>
        <dbReference type="Rhea" id="RHEA:16233"/>
        <dbReference type="ChEBI" id="CHEBI:11561"/>
        <dbReference type="ChEBI" id="CHEBI:15378"/>
        <dbReference type="ChEBI" id="CHEBI:15980"/>
        <dbReference type="ChEBI" id="CHEBI:57783"/>
        <dbReference type="ChEBI" id="CHEBI:58349"/>
        <dbReference type="EC" id="1.1.1.169"/>
    </reaction>
</comment>
<dbReference type="InterPro" id="IPR013752">
    <property type="entry name" value="KPA_reductase"/>
</dbReference>
<feature type="domain" description="Ketopantoate reductase N-terminal" evidence="5">
    <location>
        <begin position="4"/>
        <end position="150"/>
    </location>
</feature>
<evidence type="ECO:0000256" key="3">
    <source>
        <dbReference type="ARBA" id="ARBA00023002"/>
    </source>
</evidence>
<keyword evidence="2 4" id="KW-0521">NADP</keyword>
<dbReference type="SUPFAM" id="SSF51735">
    <property type="entry name" value="NAD(P)-binding Rossmann-fold domains"/>
    <property type="match status" value="1"/>
</dbReference>
<dbReference type="EMBL" id="JAAMOZ010000001">
    <property type="protein sequence ID" value="NIH58005.1"/>
    <property type="molecule type" value="Genomic_DNA"/>
</dbReference>
<evidence type="ECO:0000256" key="2">
    <source>
        <dbReference type="ARBA" id="ARBA00022857"/>
    </source>
</evidence>
<comment type="similarity">
    <text evidence="1 4">Belongs to the ketopantoate reductase family.</text>
</comment>
<name>A0ABX0SLT5_9ACTN</name>
<dbReference type="PANTHER" id="PTHR21708">
    <property type="entry name" value="PROBABLE 2-DEHYDROPANTOATE 2-REDUCTASE"/>
    <property type="match status" value="1"/>
</dbReference>
<sequence length="310" mass="32635">MKFAIIGAGGLGGYFGAKLAAAGHDVGFVVRGRTLGALRTGGLHVIGESQIDLPTVTATDDADDIGPVDAVLLTVKTWQLPEVVYHLDRLVGPSTLVLTMQNGIRTPEQVAELVGREHVAPAIVRVYAKIDRPGRIDHMGGPGTVTTSTWDTTGTPQIEAVRAAFEASGIGSPRVDDIWVDLWEKAVYMIPYGLLGALSGLPVGGLRTTLRAEFAATMAEVAAVGRARGVALSGDVVERTLGFADSMPAQATSSMQRDLLEGRPSELEALGGDIVRSGRETGVPVPRHELLYSVLSLWEAIARQTPGAGR</sequence>
<dbReference type="GO" id="GO:0008677">
    <property type="term" value="F:2-dehydropantoate 2-reductase activity"/>
    <property type="evidence" value="ECO:0007669"/>
    <property type="project" value="UniProtKB-EC"/>
</dbReference>
<evidence type="ECO:0000313" key="8">
    <source>
        <dbReference type="Proteomes" id="UP000749311"/>
    </source>
</evidence>
<comment type="pathway">
    <text evidence="4">Cofactor biosynthesis; (R)-pantothenate biosynthesis; (R)-pantoate from 3-methyl-2-oxobutanoate: step 2/2.</text>
</comment>
<dbReference type="SUPFAM" id="SSF48179">
    <property type="entry name" value="6-phosphogluconate dehydrogenase C-terminal domain-like"/>
    <property type="match status" value="1"/>
</dbReference>
<dbReference type="Pfam" id="PF02558">
    <property type="entry name" value="ApbA"/>
    <property type="match status" value="1"/>
</dbReference>
<evidence type="ECO:0000256" key="1">
    <source>
        <dbReference type="ARBA" id="ARBA00007870"/>
    </source>
</evidence>
<feature type="domain" description="Ketopantoate reductase C-terminal" evidence="6">
    <location>
        <begin position="177"/>
        <end position="296"/>
    </location>
</feature>